<name>A0ACB8BJQ9_9AGAM</name>
<dbReference type="Proteomes" id="UP000790709">
    <property type="component" value="Unassembled WGS sequence"/>
</dbReference>
<dbReference type="EMBL" id="MU266398">
    <property type="protein sequence ID" value="KAH7925625.1"/>
    <property type="molecule type" value="Genomic_DNA"/>
</dbReference>
<evidence type="ECO:0000313" key="1">
    <source>
        <dbReference type="EMBL" id="KAH7925625.1"/>
    </source>
</evidence>
<protein>
    <submittedName>
        <fullName evidence="1">Uncharacterized protein</fullName>
    </submittedName>
</protein>
<sequence>MHASYQRPLTSLTMTIDISRRMEHHIQGMIREHRRDEAEQIQYIALLHFLLHSLAVTRHDAQLRSYFWSPHSSLEKEPHVQTTPLHRAFLKHTAVLRKLRYQTIAVTPSSLPEIRSPSPFLKHVRRYRSGMTIASSQVVRANQSRKEALLRIAIPPAFRLWPSVGRRARTRNTDTWN</sequence>
<comment type="caution">
    <text evidence="1">The sequence shown here is derived from an EMBL/GenBank/DDBJ whole genome shotgun (WGS) entry which is preliminary data.</text>
</comment>
<proteinExistence type="predicted"/>
<evidence type="ECO:0000313" key="2">
    <source>
        <dbReference type="Proteomes" id="UP000790709"/>
    </source>
</evidence>
<gene>
    <name evidence="1" type="ORF">BV22DRAFT_421090</name>
</gene>
<reference evidence="1" key="1">
    <citation type="journal article" date="2021" name="New Phytol.">
        <title>Evolutionary innovations through gain and loss of genes in the ectomycorrhizal Boletales.</title>
        <authorList>
            <person name="Wu G."/>
            <person name="Miyauchi S."/>
            <person name="Morin E."/>
            <person name="Kuo A."/>
            <person name="Drula E."/>
            <person name="Varga T."/>
            <person name="Kohler A."/>
            <person name="Feng B."/>
            <person name="Cao Y."/>
            <person name="Lipzen A."/>
            <person name="Daum C."/>
            <person name="Hundley H."/>
            <person name="Pangilinan J."/>
            <person name="Johnson J."/>
            <person name="Barry K."/>
            <person name="LaButti K."/>
            <person name="Ng V."/>
            <person name="Ahrendt S."/>
            <person name="Min B."/>
            <person name="Choi I.G."/>
            <person name="Park H."/>
            <person name="Plett J.M."/>
            <person name="Magnuson J."/>
            <person name="Spatafora J.W."/>
            <person name="Nagy L.G."/>
            <person name="Henrissat B."/>
            <person name="Grigoriev I.V."/>
            <person name="Yang Z.L."/>
            <person name="Xu J."/>
            <person name="Martin F.M."/>
        </authorList>
    </citation>
    <scope>NUCLEOTIDE SEQUENCE</scope>
    <source>
        <strain evidence="1">KUC20120723A-06</strain>
    </source>
</reference>
<organism evidence="1 2">
    <name type="scientific">Leucogyrophana mollusca</name>
    <dbReference type="NCBI Taxonomy" id="85980"/>
    <lineage>
        <taxon>Eukaryota</taxon>
        <taxon>Fungi</taxon>
        <taxon>Dikarya</taxon>
        <taxon>Basidiomycota</taxon>
        <taxon>Agaricomycotina</taxon>
        <taxon>Agaricomycetes</taxon>
        <taxon>Agaricomycetidae</taxon>
        <taxon>Boletales</taxon>
        <taxon>Boletales incertae sedis</taxon>
        <taxon>Leucogyrophana</taxon>
    </lineage>
</organism>
<keyword evidence="2" id="KW-1185">Reference proteome</keyword>
<accession>A0ACB8BJQ9</accession>